<reference evidence="1 2" key="1">
    <citation type="submission" date="2015-04" db="EMBL/GenBank/DDBJ databases">
        <authorList>
            <person name="Syromyatnikov M.Y."/>
            <person name="Popov V.N."/>
        </authorList>
    </citation>
    <scope>NUCLEOTIDE SEQUENCE [LARGE SCALE GENOMIC DNA]</scope>
</reference>
<dbReference type="OrthoDB" id="19944at2759"/>
<dbReference type="Proteomes" id="UP000183832">
    <property type="component" value="Unassembled WGS sequence"/>
</dbReference>
<dbReference type="AlphaFoldDB" id="A0A1J1HW45"/>
<protein>
    <submittedName>
        <fullName evidence="1">CLUMA_CG004427, isoform A</fullName>
    </submittedName>
</protein>
<dbReference type="EMBL" id="CVRI01000020">
    <property type="protein sequence ID" value="CRK90734.1"/>
    <property type="molecule type" value="Genomic_DNA"/>
</dbReference>
<accession>A0A1J1HW45</accession>
<sequence>MGNDDEWQMRSFAITCKEKKNTLKMFSSKHFAIYTPSHIQCSLAYGRRKRRTKVIFRNTKNPNQVLEVIPHIISLNDDLSRDELIKEYSRRSLTSIIYSKNFLYSLNHQLII</sequence>
<name>A0A1J1HW45_9DIPT</name>
<keyword evidence="2" id="KW-1185">Reference proteome</keyword>
<evidence type="ECO:0000313" key="1">
    <source>
        <dbReference type="EMBL" id="CRK90734.1"/>
    </source>
</evidence>
<organism evidence="1 2">
    <name type="scientific">Clunio marinus</name>
    <dbReference type="NCBI Taxonomy" id="568069"/>
    <lineage>
        <taxon>Eukaryota</taxon>
        <taxon>Metazoa</taxon>
        <taxon>Ecdysozoa</taxon>
        <taxon>Arthropoda</taxon>
        <taxon>Hexapoda</taxon>
        <taxon>Insecta</taxon>
        <taxon>Pterygota</taxon>
        <taxon>Neoptera</taxon>
        <taxon>Endopterygota</taxon>
        <taxon>Diptera</taxon>
        <taxon>Nematocera</taxon>
        <taxon>Chironomoidea</taxon>
        <taxon>Chironomidae</taxon>
        <taxon>Clunio</taxon>
    </lineage>
</organism>
<proteinExistence type="predicted"/>
<gene>
    <name evidence="1" type="ORF">CLUMA_CG004427</name>
</gene>
<evidence type="ECO:0000313" key="2">
    <source>
        <dbReference type="Proteomes" id="UP000183832"/>
    </source>
</evidence>